<sequence>MCLPGAAADRVDEAIADAMAPFEMDGTREWQLDIWDSWYITGGGAMSGGFNVLPGHERDPRLIRSRRWDRKSERLPNDFGWCAGGPRELLDFSASHEEARRLAAVAGTGGRTPPADPWQVYHDRAEAEFRAYNHRQVSADHRVQPLVKSFDAHVRALPKERYWYRFLNFFDPVVDVGRTERETFVEQQVASSLRTRNVLTRNCWWYEDGGPGIHGECHGPAVCRRSGRASTATCGTCPGTRSWST</sequence>
<name>A0A239ALF2_9ACTN</name>
<organism evidence="1 2">
    <name type="scientific">Actinacidiphila glaucinigra</name>
    <dbReference type="NCBI Taxonomy" id="235986"/>
    <lineage>
        <taxon>Bacteria</taxon>
        <taxon>Bacillati</taxon>
        <taxon>Actinomycetota</taxon>
        <taxon>Actinomycetes</taxon>
        <taxon>Kitasatosporales</taxon>
        <taxon>Streptomycetaceae</taxon>
        <taxon>Actinacidiphila</taxon>
    </lineage>
</organism>
<proteinExistence type="predicted"/>
<protein>
    <submittedName>
        <fullName evidence="1">Uncharacterized protein</fullName>
    </submittedName>
</protein>
<accession>A0A239ALF2</accession>
<gene>
    <name evidence="1" type="ORF">SAMN05216252_10219</name>
</gene>
<evidence type="ECO:0000313" key="2">
    <source>
        <dbReference type="Proteomes" id="UP000198280"/>
    </source>
</evidence>
<dbReference type="EMBL" id="FZOF01000002">
    <property type="protein sequence ID" value="SNR96340.1"/>
    <property type="molecule type" value="Genomic_DNA"/>
</dbReference>
<reference evidence="1 2" key="1">
    <citation type="submission" date="2017-06" db="EMBL/GenBank/DDBJ databases">
        <authorList>
            <person name="Kim H.J."/>
            <person name="Triplett B.A."/>
        </authorList>
    </citation>
    <scope>NUCLEOTIDE SEQUENCE [LARGE SCALE GENOMIC DNA]</scope>
    <source>
        <strain evidence="1 2">CGMCC 4.1858</strain>
    </source>
</reference>
<dbReference type="AlphaFoldDB" id="A0A239ALF2"/>
<evidence type="ECO:0000313" key="1">
    <source>
        <dbReference type="EMBL" id="SNR96340.1"/>
    </source>
</evidence>
<dbReference type="Proteomes" id="UP000198280">
    <property type="component" value="Unassembled WGS sequence"/>
</dbReference>
<keyword evidence="2" id="KW-1185">Reference proteome</keyword>